<evidence type="ECO:0000313" key="3">
    <source>
        <dbReference type="Proteomes" id="UP000030645"/>
    </source>
</evidence>
<dbReference type="InterPro" id="IPR044964">
    <property type="entry name" value="RCD1/SRO1-5"/>
</dbReference>
<proteinExistence type="predicted"/>
<keyword evidence="3" id="KW-1185">Reference proteome</keyword>
<organism evidence="2 3">
    <name type="scientific">Morus notabilis</name>
    <dbReference type="NCBI Taxonomy" id="981085"/>
    <lineage>
        <taxon>Eukaryota</taxon>
        <taxon>Viridiplantae</taxon>
        <taxon>Streptophyta</taxon>
        <taxon>Embryophyta</taxon>
        <taxon>Tracheophyta</taxon>
        <taxon>Spermatophyta</taxon>
        <taxon>Magnoliopsida</taxon>
        <taxon>eudicotyledons</taxon>
        <taxon>Gunneridae</taxon>
        <taxon>Pentapetalae</taxon>
        <taxon>rosids</taxon>
        <taxon>fabids</taxon>
        <taxon>Rosales</taxon>
        <taxon>Moraceae</taxon>
        <taxon>Moreae</taxon>
        <taxon>Morus</taxon>
    </lineage>
</organism>
<name>W9RKT4_9ROSA</name>
<feature type="compositionally biased region" description="Basic and acidic residues" evidence="1">
    <location>
        <begin position="1"/>
        <end position="11"/>
    </location>
</feature>
<dbReference type="Proteomes" id="UP000030645">
    <property type="component" value="Unassembled WGS sequence"/>
</dbReference>
<dbReference type="SUPFAM" id="SSF56399">
    <property type="entry name" value="ADP-ribosylation"/>
    <property type="match status" value="1"/>
</dbReference>
<feature type="region of interest" description="Disordered" evidence="1">
    <location>
        <begin position="1"/>
        <end position="33"/>
    </location>
</feature>
<dbReference type="STRING" id="981085.W9RKT4"/>
<evidence type="ECO:0000256" key="1">
    <source>
        <dbReference type="SAM" id="MobiDB-lite"/>
    </source>
</evidence>
<dbReference type="EMBL" id="KE344869">
    <property type="protein sequence ID" value="EXB82590.1"/>
    <property type="molecule type" value="Genomic_DNA"/>
</dbReference>
<reference evidence="3" key="1">
    <citation type="submission" date="2013-01" db="EMBL/GenBank/DDBJ databases">
        <title>Draft Genome Sequence of a Mulberry Tree, Morus notabilis C.K. Schneid.</title>
        <authorList>
            <person name="He N."/>
            <person name="Zhao S."/>
        </authorList>
    </citation>
    <scope>NUCLEOTIDE SEQUENCE</scope>
</reference>
<evidence type="ECO:0000313" key="2">
    <source>
        <dbReference type="EMBL" id="EXB82590.1"/>
    </source>
</evidence>
<accession>W9RKT4</accession>
<gene>
    <name evidence="2" type="ORF">L484_027768</name>
</gene>
<dbReference type="AlphaFoldDB" id="W9RKT4"/>
<sequence length="201" mass="22520">MDADMGPREENYNSDVQVEVSDSENSDSENDDQVSVIVDNEELIGMNATSAADEDEIQSPYNFEDFAREGMKKIEETERLFKDARIDSFRVFCEAMARKRGGESNQRRGWYPSSRDEICPIVSRGFSRCDDPRNDDSYGVGIYLNPNFSLDSAISSVEDESGLRHAKETAQNALDELSYSNFHSVDASEPDKNGTGGQKLQ</sequence>
<feature type="compositionally biased region" description="Acidic residues" evidence="1">
    <location>
        <begin position="21"/>
        <end position="32"/>
    </location>
</feature>
<dbReference type="PANTHER" id="PTHR32263">
    <property type="entry name" value="INACTIVE POLY [ADP-RIBOSE] POLYMERASE SRO4-RELATED"/>
    <property type="match status" value="1"/>
</dbReference>
<dbReference type="PANTHER" id="PTHR32263:SF14">
    <property type="entry name" value="INACTIVE POLY [ADP-RIBOSE] POLYMERASE SRO2-RELATED"/>
    <property type="match status" value="1"/>
</dbReference>
<feature type="region of interest" description="Disordered" evidence="1">
    <location>
        <begin position="180"/>
        <end position="201"/>
    </location>
</feature>
<dbReference type="Gene3D" id="3.90.228.10">
    <property type="match status" value="1"/>
</dbReference>
<protein>
    <submittedName>
        <fullName evidence="2">Uncharacterized protein</fullName>
    </submittedName>
</protein>